<dbReference type="HOGENOM" id="CLU_2862860_0_0_11"/>
<evidence type="ECO:0000313" key="3">
    <source>
        <dbReference type="Proteomes" id="UP000008975"/>
    </source>
</evidence>
<name>E8N8R7_MICTS</name>
<organism evidence="2 3">
    <name type="scientific">Microbacterium testaceum (strain StLB037)</name>
    <dbReference type="NCBI Taxonomy" id="979556"/>
    <lineage>
        <taxon>Bacteria</taxon>
        <taxon>Bacillati</taxon>
        <taxon>Actinomycetota</taxon>
        <taxon>Actinomycetes</taxon>
        <taxon>Micrococcales</taxon>
        <taxon>Microbacteriaceae</taxon>
        <taxon>Microbacterium</taxon>
    </lineage>
</organism>
<feature type="compositionally biased region" description="Basic residues" evidence="1">
    <location>
        <begin position="27"/>
        <end position="38"/>
    </location>
</feature>
<evidence type="ECO:0000256" key="1">
    <source>
        <dbReference type="SAM" id="MobiDB-lite"/>
    </source>
</evidence>
<feature type="compositionally biased region" description="Low complexity" evidence="1">
    <location>
        <begin position="1"/>
        <end position="24"/>
    </location>
</feature>
<dbReference type="AlphaFoldDB" id="E8N8R7"/>
<dbReference type="KEGG" id="mts:MTES_0162"/>
<feature type="region of interest" description="Disordered" evidence="1">
    <location>
        <begin position="1"/>
        <end position="64"/>
    </location>
</feature>
<reference evidence="2 3" key="1">
    <citation type="journal article" date="2011" name="J. Bacteriol.">
        <title>Genome sequence of Microbacterium testaceum StLB037, an N-acylhomoserine lactone-degrading bacterium isolated from potato leaves.</title>
        <authorList>
            <person name="Morohoshi T."/>
            <person name="Wang W.-Z."/>
            <person name="Someya N."/>
            <person name="Ikeda T."/>
        </authorList>
    </citation>
    <scope>NUCLEOTIDE SEQUENCE [LARGE SCALE GENOMIC DNA]</scope>
    <source>
        <strain evidence="2 3">StLB037</strain>
    </source>
</reference>
<dbReference type="Proteomes" id="UP000008975">
    <property type="component" value="Chromosome"/>
</dbReference>
<reference key="2">
    <citation type="submission" date="2011-02" db="EMBL/GenBank/DDBJ databases">
        <title>Genome sequence of Microbacterium testaceum StLB037.</title>
        <authorList>
            <person name="Morohoshi T."/>
            <person name="Wang W.Z."/>
            <person name="Someya N."/>
            <person name="Ikeda T."/>
        </authorList>
    </citation>
    <scope>NUCLEOTIDE SEQUENCE</scope>
    <source>
        <strain>StLB037</strain>
    </source>
</reference>
<sequence>MPWQTDTLTGTPRTTRLPRPTDATTSRRTHPPGYRPRRSFPDAGNADHPHQRGIPPATKDPSLC</sequence>
<proteinExistence type="predicted"/>
<dbReference type="STRING" id="979556.MTES_0162"/>
<accession>E8N8R7</accession>
<protein>
    <submittedName>
        <fullName evidence="2">Uncharacterized protein</fullName>
    </submittedName>
</protein>
<gene>
    <name evidence="2" type="ordered locus">MTES_0162</name>
</gene>
<evidence type="ECO:0000313" key="2">
    <source>
        <dbReference type="EMBL" id="BAJ73126.1"/>
    </source>
</evidence>
<dbReference type="EMBL" id="AP012052">
    <property type="protein sequence ID" value="BAJ73126.1"/>
    <property type="molecule type" value="Genomic_DNA"/>
</dbReference>